<keyword evidence="1" id="KW-0677">Repeat</keyword>
<dbReference type="InterPro" id="IPR014001">
    <property type="entry name" value="Helicase_ATP-bd"/>
</dbReference>
<dbReference type="Gene3D" id="1.10.10.10">
    <property type="entry name" value="Winged helix-like DNA-binding domain superfamily/Winged helix DNA-binding domain"/>
    <property type="match status" value="2"/>
</dbReference>
<dbReference type="SMART" id="SM00973">
    <property type="entry name" value="Sec63"/>
    <property type="match status" value="2"/>
</dbReference>
<dbReference type="Pfam" id="PF23445">
    <property type="entry name" value="WHD_SNRNP200"/>
    <property type="match status" value="2"/>
</dbReference>
<accession>A0A3B0NFE3</accession>
<dbReference type="Gene3D" id="1.10.3380.10">
    <property type="entry name" value="Sec63 N-terminal domain-like domain"/>
    <property type="match status" value="2"/>
</dbReference>
<dbReference type="PANTHER" id="PTHR47961:SF4">
    <property type="entry name" value="ACTIVATING SIGNAL COINTEGRATOR 1 COMPLEX SUBUNIT 3"/>
    <property type="match status" value="1"/>
</dbReference>
<dbReference type="InterPro" id="IPR027417">
    <property type="entry name" value="P-loop_NTPase"/>
</dbReference>
<dbReference type="InterPro" id="IPR036390">
    <property type="entry name" value="WH_DNA-bd_sf"/>
</dbReference>
<dbReference type="Pfam" id="PF18149">
    <property type="entry name" value="Helicase_PWI"/>
    <property type="match status" value="1"/>
</dbReference>
<name>A0A3B0NFE3_THEAN</name>
<dbReference type="FunFam" id="1.10.150.20:FF:000004">
    <property type="entry name" value="U5 small nuclear ribonucleoprotein helicase"/>
    <property type="match status" value="1"/>
</dbReference>
<evidence type="ECO:0000259" key="8">
    <source>
        <dbReference type="PROSITE" id="PS51194"/>
    </source>
</evidence>
<dbReference type="InterPro" id="IPR003593">
    <property type="entry name" value="AAA+_ATPase"/>
</dbReference>
<dbReference type="EMBL" id="UIVT01000003">
    <property type="protein sequence ID" value="SVP93876.1"/>
    <property type="molecule type" value="Genomic_DNA"/>
</dbReference>
<dbReference type="InterPro" id="IPR048863">
    <property type="entry name" value="BRR2_plug"/>
</dbReference>
<dbReference type="PIRSF" id="PIRSF039073">
    <property type="entry name" value="BRR2"/>
    <property type="match status" value="1"/>
</dbReference>
<gene>
    <name evidence="10" type="ORF">TAT_000287100</name>
    <name evidence="9" type="ORF">TAV_000287200</name>
</gene>
<keyword evidence="3" id="KW-0378">Hydrolase</keyword>
<sequence>MAEHFVRFNRFNYRNNSNLVIQREGPAPRLDESTGEPESLVGRILHKMGDKVVHESIKSKLKNKRMTQTVQDGPSRRRKTLLDISRGENVLNIDINVGLNYVPRSGYTRTKYQEMLTILQKILGDQPQTVLLSACDETLLALKTENSAQERRNLVEDVLGPVSDEVYYNLFHLSKELTDFKTTSEQDTGGDSLDDTGLAVIFDEDDNLETNEVMEQDADDEEESELDPQLGIRYLGSEEDNANLEKEDDLNINKIDGYWLQRELNSIYNDYNIAQATEKEILSILNIEDIQECENKLVLLLKYENFDFVKLLLRNRYKIIYCTRLGQAQSQDEKNKIFDEMSKSAQGQLVLQELSLINLKKTKQQLLTHNLEKELINMKTGHHKDLETKNEDELEIPEEFVEPKEDVVPTATTTGLQVLDLENLAIKDGAQHMTNVKVVLPEGTERIEHKSYDEVIIYPVQHMPKSNRKKIEKLPKWSQLAFKNVDTLNPVQSTVFETAFNTSENMLICAPTGSGKTNVAILTILNIFKKHLTPKDQSFKTDSRGFEGVVNLDELELSECYFDKEFTVIYISPMKSLVLEQTQSFNLRFKDYGIAVHELTGEMSMSRTQIQNTQIIVTTPEKWDVVTRKEGMLERVELVIIDEVHLLHDKRGSVIESLVTRTFMHDKVTGVKTRIVGLSATLPNYEDIANFLRVEEGLFYFGNHYRPVPLEQHYIGIKEKKALKQYNITNELTYEHVIKNVGEKQVLVFVHSRKETYRTSKMILDKIVSEDKLELFIKDVASREILTSESEHIKNSNLKELLPFGIGIHHAGLVRSDRKLVEDLFSDKHLQLLVSTATLSWGVNLPAGVVIIKGTQIYVPEQGSWDELCPLSVQQMMGRAGRPQFDTFGKGIIITANEKLQYYLSLNNQQLPIESQLIAKLPEVLNSEIVLRNVTNLQQALDWIKTTYLYVRIKKNPLLYGFEIEDEEDEDENQVEEENVEHKIDMEKLENYLLVLINSSFVHLEKNGLIKYERKSGMVTSTGLGVIASNYYLRPESIKIYSDSLRPNLTDSDLLNIFSCSVEFKYIPTREEEIVELQQLQQQIPIPCSNANLTATSTINRVAGIGGNNKISILLQAYISRLDLDGYALVSEMGYITHNAPRILTALFVISLKRCWSSLSIKLFNFCKMVESRMWLLMLPLRHFKTIPNEVVTKLEKKDIPWLRYYDLNSVELGELCRNQKLGKSLYKFVHLVPKVNLQVYVQPLTCNRISVHLVIKKDFMWDFKYHFNYQKFLLIIEDPSEDKILYTQSILLYPPTKAGNPNQETTNHEEGLNDKEEGEGMDDTDIYLTLPIQEPRVYCYFIRVISDKWIGSETNVPIIFNKLTLPSKQDKVTTLLDLQPIPTTTLLKSASLNGKEDVQGNVVSKDEMENLLKYYIRNFKYNHFNNIQTQVFSSFYCTDENVLLSAPYGSGRFTCAELAVLRTLIQLKEKATVVVVVPFENLLRKRLKRLVSRFGEVCSVDELTGDFKQDFQLVLSNTITVTTAKNYNHLLNRYKNKLIQNVNLLVFEGVEFLSDELYGMNIELCLTQLRYYTTLYNSVEIKSEDQGNLVNGKTVHMSNKSRLVVITTSLYNNLDVCNWLGINTYYNFNNFVRQVPITVNLYTFDQIDQVTRQNSMISTINKFVSNKSKVLIVTTNTVYTKQLSLILDLHLNSPQQNHLIDNKTPKPDVPTGSCMSKLLSKYKLFNELTSVLFLYEGFSHDEIELVESLFTNDPRYRVMIVTSQVLWNLNIKCPYVIVADVNSSYTNRPLVQNYYTQYDLQYILSLANPTSNYNKSDQDGDEDLECIFLLENNKKEEVKRMLYDSAVLESNLELSLEEALNNEIVRGLIKTPQEAIDWLTWTFYYRRLTKNPNYYSLIATTPQHLSEHLSELIENTLYNLKNMGLIQTSQDRPDPEDEIEEIMAVNLGHIASFYSVKCATIELFAKNIKENTSREQMLQLLSNSQELLLVQKRPNEKIFKQSLDHLTVQQKVLLLLKCHMDRSILSNELFVDLHFVLKNVTNLLYAFIDVISSHEYLKPALLAMELMQRIVQALSFTDSPLLQLPHSNKEFVSNANSMKVNDLFDFIGMEDDDRNRLLSNFSKSEVLDIANFCNSIQILDIEFKFNNKNVKPSQPVTLMLNITKEGDNDVIKAPYFPVDKREQWWVVVGDTKVNKLYGIKRTSLNETNVKLDIEAPSIKGKHELTLYVVSDSYVSTDYQYKLELNVV</sequence>
<feature type="domain" description="Helicase ATP-binding" evidence="7">
    <location>
        <begin position="497"/>
        <end position="700"/>
    </location>
</feature>
<dbReference type="GO" id="GO:0006397">
    <property type="term" value="P:mRNA processing"/>
    <property type="evidence" value="ECO:0007669"/>
    <property type="project" value="UniProtKB-ARBA"/>
</dbReference>
<dbReference type="GO" id="GO:1990904">
    <property type="term" value="C:ribonucleoprotein complex"/>
    <property type="evidence" value="ECO:0007669"/>
    <property type="project" value="UniProtKB-KW"/>
</dbReference>
<dbReference type="Pfam" id="PF21188">
    <property type="entry name" value="BRR2_plug"/>
    <property type="match status" value="1"/>
</dbReference>
<keyword evidence="2" id="KW-0547">Nucleotide-binding</keyword>
<dbReference type="GO" id="GO:0003676">
    <property type="term" value="F:nucleic acid binding"/>
    <property type="evidence" value="ECO:0007669"/>
    <property type="project" value="InterPro"/>
</dbReference>
<evidence type="ECO:0000256" key="4">
    <source>
        <dbReference type="ARBA" id="ARBA00022806"/>
    </source>
</evidence>
<dbReference type="SMART" id="SM00487">
    <property type="entry name" value="DEXDc"/>
    <property type="match status" value="1"/>
</dbReference>
<dbReference type="PANTHER" id="PTHR47961">
    <property type="entry name" value="DNA POLYMERASE THETA, PUTATIVE (AFU_ORTHOLOGUE AFUA_1G05260)-RELATED"/>
    <property type="match status" value="1"/>
</dbReference>
<dbReference type="InterPro" id="IPR011545">
    <property type="entry name" value="DEAD/DEAH_box_helicase_dom"/>
</dbReference>
<feature type="domain" description="Helicase C-terminal" evidence="8">
    <location>
        <begin position="733"/>
        <end position="942"/>
    </location>
</feature>
<dbReference type="Gene3D" id="3.40.50.300">
    <property type="entry name" value="P-loop containing nucleotide triphosphate hydrolases"/>
    <property type="match status" value="4"/>
</dbReference>
<dbReference type="InterPro" id="IPR014756">
    <property type="entry name" value="Ig_E-set"/>
</dbReference>
<evidence type="ECO:0000256" key="2">
    <source>
        <dbReference type="ARBA" id="ARBA00022741"/>
    </source>
</evidence>
<dbReference type="InterPro" id="IPR001650">
    <property type="entry name" value="Helicase_C-like"/>
</dbReference>
<dbReference type="PROSITE" id="PS51192">
    <property type="entry name" value="HELICASE_ATP_BIND_1"/>
    <property type="match status" value="2"/>
</dbReference>
<dbReference type="VEuPathDB" id="PiroplasmaDB:TA18045"/>
<dbReference type="SUPFAM" id="SSF52540">
    <property type="entry name" value="P-loop containing nucleoside triphosphate hydrolases"/>
    <property type="match status" value="2"/>
</dbReference>
<dbReference type="SMART" id="SM00382">
    <property type="entry name" value="AAA"/>
    <property type="match status" value="1"/>
</dbReference>
<dbReference type="PROSITE" id="PS51194">
    <property type="entry name" value="HELICASE_CTER"/>
    <property type="match status" value="1"/>
</dbReference>
<evidence type="ECO:0000259" key="7">
    <source>
        <dbReference type="PROSITE" id="PS51192"/>
    </source>
</evidence>
<dbReference type="Pfam" id="PF00271">
    <property type="entry name" value="Helicase_C"/>
    <property type="match status" value="1"/>
</dbReference>
<dbReference type="Gene3D" id="2.60.40.150">
    <property type="entry name" value="C2 domain"/>
    <property type="match status" value="2"/>
</dbReference>
<dbReference type="EMBL" id="UIVS01000003">
    <property type="protein sequence ID" value="SVP93072.1"/>
    <property type="molecule type" value="Genomic_DNA"/>
</dbReference>
<dbReference type="InterPro" id="IPR004179">
    <property type="entry name" value="Sec63-dom"/>
</dbReference>
<keyword evidence="5" id="KW-0067">ATP-binding</keyword>
<keyword evidence="4 10" id="KW-0347">Helicase</keyword>
<dbReference type="Gene3D" id="1.10.150.20">
    <property type="entry name" value="5' to 3' exonuclease, C-terminal subdomain"/>
    <property type="match status" value="2"/>
</dbReference>
<dbReference type="Pfam" id="PF00270">
    <property type="entry name" value="DEAD"/>
    <property type="match status" value="2"/>
</dbReference>
<evidence type="ECO:0000256" key="5">
    <source>
        <dbReference type="ARBA" id="ARBA00022840"/>
    </source>
</evidence>
<keyword evidence="10" id="KW-0687">Ribonucleoprotein</keyword>
<feature type="domain" description="Helicase ATP-binding" evidence="7">
    <location>
        <begin position="1434"/>
        <end position="1629"/>
    </location>
</feature>
<evidence type="ECO:0000256" key="3">
    <source>
        <dbReference type="ARBA" id="ARBA00022801"/>
    </source>
</evidence>
<dbReference type="GO" id="GO:0005634">
    <property type="term" value="C:nucleus"/>
    <property type="evidence" value="ECO:0007669"/>
    <property type="project" value="TreeGrafter"/>
</dbReference>
<feature type="region of interest" description="Disordered" evidence="6">
    <location>
        <begin position="1298"/>
        <end position="1319"/>
    </location>
</feature>
<evidence type="ECO:0000256" key="6">
    <source>
        <dbReference type="SAM" id="MobiDB-lite"/>
    </source>
</evidence>
<dbReference type="GO" id="GO:0004386">
    <property type="term" value="F:helicase activity"/>
    <property type="evidence" value="ECO:0007669"/>
    <property type="project" value="UniProtKB-KW"/>
</dbReference>
<dbReference type="GO" id="GO:0005524">
    <property type="term" value="F:ATP binding"/>
    <property type="evidence" value="ECO:0007669"/>
    <property type="project" value="UniProtKB-KW"/>
</dbReference>
<dbReference type="SMART" id="SM00490">
    <property type="entry name" value="HELICc"/>
    <property type="match status" value="1"/>
</dbReference>
<dbReference type="FunFam" id="1.10.10.10:FF:000012">
    <property type="entry name" value="U5 small nuclear ribonucleoprotein helicase"/>
    <property type="match status" value="2"/>
</dbReference>
<evidence type="ECO:0000256" key="1">
    <source>
        <dbReference type="ARBA" id="ARBA00022737"/>
    </source>
</evidence>
<dbReference type="FunFam" id="3.40.50.300:FF:003287">
    <property type="entry name" value="U5 small nuclear ribonucleoprotein 200 kDa helicase"/>
    <property type="match status" value="1"/>
</dbReference>
<feature type="compositionally biased region" description="Basic and acidic residues" evidence="6">
    <location>
        <begin position="1307"/>
        <end position="1316"/>
    </location>
</feature>
<organism evidence="10">
    <name type="scientific">Theileria annulata</name>
    <dbReference type="NCBI Taxonomy" id="5874"/>
    <lineage>
        <taxon>Eukaryota</taxon>
        <taxon>Sar</taxon>
        <taxon>Alveolata</taxon>
        <taxon>Apicomplexa</taxon>
        <taxon>Aconoidasida</taxon>
        <taxon>Piroplasmida</taxon>
        <taxon>Theileriidae</taxon>
        <taxon>Theileria</taxon>
    </lineage>
</organism>
<proteinExistence type="predicted"/>
<dbReference type="GO" id="GO:0016787">
    <property type="term" value="F:hydrolase activity"/>
    <property type="evidence" value="ECO:0007669"/>
    <property type="project" value="UniProtKB-KW"/>
</dbReference>
<dbReference type="InterPro" id="IPR036388">
    <property type="entry name" value="WH-like_DNA-bd_sf"/>
</dbReference>
<dbReference type="InterPro" id="IPR035892">
    <property type="entry name" value="C2_domain_sf"/>
</dbReference>
<reference evidence="10" key="1">
    <citation type="submission" date="2018-07" db="EMBL/GenBank/DDBJ databases">
        <authorList>
            <person name="Quirk P.G."/>
            <person name="Krulwich T.A."/>
        </authorList>
    </citation>
    <scope>NUCLEOTIDE SEQUENCE</scope>
    <source>
        <strain evidence="10">Anand</strain>
    </source>
</reference>
<dbReference type="CDD" id="cd18795">
    <property type="entry name" value="SF2_C_Ski2"/>
    <property type="match status" value="1"/>
</dbReference>
<dbReference type="SUPFAM" id="SSF81296">
    <property type="entry name" value="E set domains"/>
    <property type="match status" value="2"/>
</dbReference>
<dbReference type="InterPro" id="IPR041094">
    <property type="entry name" value="Brr2_helicase_PWI"/>
</dbReference>
<evidence type="ECO:0000313" key="10">
    <source>
        <dbReference type="EMBL" id="SVP93876.1"/>
    </source>
</evidence>
<evidence type="ECO:0000313" key="9">
    <source>
        <dbReference type="EMBL" id="SVP93072.1"/>
    </source>
</evidence>
<protein>
    <submittedName>
        <fullName evidence="10">U5 small nuclear ribonucleoprotein-specific helicase, putative</fullName>
    </submittedName>
</protein>
<dbReference type="InterPro" id="IPR050474">
    <property type="entry name" value="Hel308_SKI2-like"/>
</dbReference>
<dbReference type="InterPro" id="IPR057842">
    <property type="entry name" value="WH_MER3"/>
</dbReference>
<dbReference type="SUPFAM" id="SSF46785">
    <property type="entry name" value="Winged helix' DNA-binding domain"/>
    <property type="match status" value="2"/>
</dbReference>
<dbReference type="SUPFAM" id="SSF158702">
    <property type="entry name" value="Sec63 N-terminal domain-like"/>
    <property type="match status" value="2"/>
</dbReference>
<dbReference type="Pfam" id="PF02889">
    <property type="entry name" value="Sec63"/>
    <property type="match status" value="2"/>
</dbReference>